<evidence type="ECO:0000313" key="2">
    <source>
        <dbReference type="Proteomes" id="UP000539313"/>
    </source>
</evidence>
<sequence>MTVDEALGNAARLLHEAELERGNLPLMERLESIADTWVSIAQLITERDRV</sequence>
<dbReference type="EMBL" id="JACJII010000001">
    <property type="protein sequence ID" value="MBA9002023.1"/>
    <property type="molecule type" value="Genomic_DNA"/>
</dbReference>
<dbReference type="AlphaFoldDB" id="A0A7W3R6D5"/>
<name>A0A7W3R6D5_9ACTN</name>
<keyword evidence="2" id="KW-1185">Reference proteome</keyword>
<proteinExistence type="predicted"/>
<protein>
    <submittedName>
        <fullName evidence="1">Uncharacterized protein</fullName>
    </submittedName>
</protein>
<evidence type="ECO:0000313" key="1">
    <source>
        <dbReference type="EMBL" id="MBA9002023.1"/>
    </source>
</evidence>
<reference evidence="1 2" key="1">
    <citation type="submission" date="2020-08" db="EMBL/GenBank/DDBJ databases">
        <title>Sequencing the genomes of 1000 actinobacteria strains.</title>
        <authorList>
            <person name="Klenk H.-P."/>
        </authorList>
    </citation>
    <scope>NUCLEOTIDE SEQUENCE [LARGE SCALE GENOMIC DNA]</scope>
    <source>
        <strain evidence="1 2">DSM 45823</strain>
    </source>
</reference>
<dbReference type="RefSeq" id="WP_182704186.1">
    <property type="nucleotide sequence ID" value="NZ_JACJII010000001.1"/>
</dbReference>
<gene>
    <name evidence="1" type="ORF">HNR21_000905</name>
</gene>
<dbReference type="Proteomes" id="UP000539313">
    <property type="component" value="Unassembled WGS sequence"/>
</dbReference>
<accession>A0A7W3R6D5</accession>
<organism evidence="1 2">
    <name type="scientific">Thermomonospora cellulosilytica</name>
    <dbReference type="NCBI Taxonomy" id="1411118"/>
    <lineage>
        <taxon>Bacteria</taxon>
        <taxon>Bacillati</taxon>
        <taxon>Actinomycetota</taxon>
        <taxon>Actinomycetes</taxon>
        <taxon>Streptosporangiales</taxon>
        <taxon>Thermomonosporaceae</taxon>
        <taxon>Thermomonospora</taxon>
    </lineage>
</organism>
<comment type="caution">
    <text evidence="1">The sequence shown here is derived from an EMBL/GenBank/DDBJ whole genome shotgun (WGS) entry which is preliminary data.</text>
</comment>